<dbReference type="InterPro" id="IPR035965">
    <property type="entry name" value="PAS-like_dom_sf"/>
</dbReference>
<accession>A0A3E1QDX8</accession>
<feature type="region of interest" description="Disordered" evidence="4">
    <location>
        <begin position="177"/>
        <end position="199"/>
    </location>
</feature>
<dbReference type="Pfam" id="PF12833">
    <property type="entry name" value="HTH_18"/>
    <property type="match status" value="1"/>
</dbReference>
<dbReference type="GO" id="GO:0003700">
    <property type="term" value="F:DNA-binding transcription factor activity"/>
    <property type="evidence" value="ECO:0007669"/>
    <property type="project" value="InterPro"/>
</dbReference>
<dbReference type="PROSITE" id="PS01124">
    <property type="entry name" value="HTH_ARAC_FAMILY_2"/>
    <property type="match status" value="1"/>
</dbReference>
<dbReference type="RefSeq" id="WP_117159391.1">
    <property type="nucleotide sequence ID" value="NZ_QVID01000001.1"/>
</dbReference>
<keyword evidence="2" id="KW-0238">DNA-binding</keyword>
<reference evidence="6 7" key="1">
    <citation type="journal article" date="2007" name="Int. J. Syst. Evol. Microbiol.">
        <title>Marixanthomonas ophiurae gen. nov., sp. nov., a marine bacterium of the family Flavobacteriaceae isolated from a deep-sea brittle star.</title>
        <authorList>
            <person name="Romanenko L.A."/>
            <person name="Uchino M."/>
            <person name="Frolova G.M."/>
            <person name="Mikhailov V.V."/>
        </authorList>
    </citation>
    <scope>NUCLEOTIDE SEQUENCE [LARGE SCALE GENOMIC DNA]</scope>
    <source>
        <strain evidence="6 7">KMM 3046</strain>
    </source>
</reference>
<evidence type="ECO:0000256" key="3">
    <source>
        <dbReference type="ARBA" id="ARBA00023163"/>
    </source>
</evidence>
<evidence type="ECO:0000313" key="6">
    <source>
        <dbReference type="EMBL" id="RFN60332.1"/>
    </source>
</evidence>
<dbReference type="SUPFAM" id="SSF55785">
    <property type="entry name" value="PYP-like sensor domain (PAS domain)"/>
    <property type="match status" value="1"/>
</dbReference>
<dbReference type="GO" id="GO:0043565">
    <property type="term" value="F:sequence-specific DNA binding"/>
    <property type="evidence" value="ECO:0007669"/>
    <property type="project" value="InterPro"/>
</dbReference>
<dbReference type="AlphaFoldDB" id="A0A3E1QDX8"/>
<dbReference type="InterPro" id="IPR053142">
    <property type="entry name" value="PchR_regulatory_protein"/>
</dbReference>
<feature type="compositionally biased region" description="Basic residues" evidence="4">
    <location>
        <begin position="183"/>
        <end position="199"/>
    </location>
</feature>
<evidence type="ECO:0000256" key="4">
    <source>
        <dbReference type="SAM" id="MobiDB-lite"/>
    </source>
</evidence>
<dbReference type="InterPro" id="IPR018060">
    <property type="entry name" value="HTH_AraC"/>
</dbReference>
<comment type="caution">
    <text evidence="6">The sequence shown here is derived from an EMBL/GenBank/DDBJ whole genome shotgun (WGS) entry which is preliminary data.</text>
</comment>
<dbReference type="InterPro" id="IPR020449">
    <property type="entry name" value="Tscrpt_reg_AraC-type_HTH"/>
</dbReference>
<evidence type="ECO:0000313" key="7">
    <source>
        <dbReference type="Proteomes" id="UP000261082"/>
    </source>
</evidence>
<dbReference type="InterPro" id="IPR000014">
    <property type="entry name" value="PAS"/>
</dbReference>
<feature type="domain" description="HTH araC/xylS-type" evidence="5">
    <location>
        <begin position="214"/>
        <end position="313"/>
    </location>
</feature>
<dbReference type="PANTHER" id="PTHR47893:SF1">
    <property type="entry name" value="REGULATORY PROTEIN PCHR"/>
    <property type="match status" value="1"/>
</dbReference>
<dbReference type="PRINTS" id="PR00032">
    <property type="entry name" value="HTHARAC"/>
</dbReference>
<dbReference type="Gene3D" id="1.10.10.60">
    <property type="entry name" value="Homeodomain-like"/>
    <property type="match status" value="1"/>
</dbReference>
<name>A0A3E1QDX8_9FLAO</name>
<organism evidence="6 7">
    <name type="scientific">Marixanthomonas ophiurae</name>
    <dbReference type="NCBI Taxonomy" id="387659"/>
    <lineage>
        <taxon>Bacteria</taxon>
        <taxon>Pseudomonadati</taxon>
        <taxon>Bacteroidota</taxon>
        <taxon>Flavobacteriia</taxon>
        <taxon>Flavobacteriales</taxon>
        <taxon>Flavobacteriaceae</taxon>
        <taxon>Marixanthomonas</taxon>
    </lineage>
</organism>
<evidence type="ECO:0000256" key="1">
    <source>
        <dbReference type="ARBA" id="ARBA00023015"/>
    </source>
</evidence>
<dbReference type="SUPFAM" id="SSF46689">
    <property type="entry name" value="Homeodomain-like"/>
    <property type="match status" value="1"/>
</dbReference>
<dbReference type="OrthoDB" id="1451418at2"/>
<proteinExistence type="predicted"/>
<dbReference type="InterPro" id="IPR018062">
    <property type="entry name" value="HTH_AraC-typ_CS"/>
</dbReference>
<gene>
    <name evidence="6" type="ORF">DZ858_09915</name>
</gene>
<dbReference type="Gene3D" id="3.30.450.20">
    <property type="entry name" value="PAS domain"/>
    <property type="match status" value="1"/>
</dbReference>
<evidence type="ECO:0000256" key="2">
    <source>
        <dbReference type="ARBA" id="ARBA00023125"/>
    </source>
</evidence>
<evidence type="ECO:0000259" key="5">
    <source>
        <dbReference type="PROSITE" id="PS01124"/>
    </source>
</evidence>
<dbReference type="EMBL" id="QVID01000001">
    <property type="protein sequence ID" value="RFN60332.1"/>
    <property type="molecule type" value="Genomic_DNA"/>
</dbReference>
<keyword evidence="1" id="KW-0805">Transcription regulation</keyword>
<dbReference type="SMART" id="SM00342">
    <property type="entry name" value="HTH_ARAC"/>
    <property type="match status" value="1"/>
</dbReference>
<protein>
    <submittedName>
        <fullName evidence="6">Helix-turn-helix domain-containing protein</fullName>
    </submittedName>
</protein>
<dbReference type="Proteomes" id="UP000261082">
    <property type="component" value="Unassembled WGS sequence"/>
</dbReference>
<dbReference type="CDD" id="cd00130">
    <property type="entry name" value="PAS"/>
    <property type="match status" value="1"/>
</dbReference>
<dbReference type="PROSITE" id="PS00041">
    <property type="entry name" value="HTH_ARAC_FAMILY_1"/>
    <property type="match status" value="1"/>
</dbReference>
<dbReference type="InterPro" id="IPR009057">
    <property type="entry name" value="Homeodomain-like_sf"/>
</dbReference>
<keyword evidence="7" id="KW-1185">Reference proteome</keyword>
<keyword evidence="3" id="KW-0804">Transcription</keyword>
<sequence>MPERLKHIEKMLMEMSTGNFFYRVERSVKNDNVEALVVVLNMMAEEIQEAMVHQGYVQAHGTIKHIVQMSFILDDKGHIQATNQRTCSILSTLYSEIIEKPFAVFLDESSKVKWQNTWKTLKQKGIYENSVELAFKTKSNLVVPSVCYITTFKVEHSEPKKTLITVVHHSNDRDRLEKELKRSVTKSKKKKGSKNSLPKKPKIRLSFEDIKKLRKGRDIIINNLEKDFPSLKDFALQIGTNEFKLKYGFKELYGTSVYRFLKNERLRKSKMLVQYSDLHIKTIAHMIGFKSVPHFSRSFKKRYGFTPSALRKKSI</sequence>
<dbReference type="PANTHER" id="PTHR47893">
    <property type="entry name" value="REGULATORY PROTEIN PCHR"/>
    <property type="match status" value="1"/>
</dbReference>